<dbReference type="PROSITE" id="PS00136">
    <property type="entry name" value="SUBTILASE_ASP"/>
    <property type="match status" value="1"/>
</dbReference>
<dbReference type="Pfam" id="PF00082">
    <property type="entry name" value="Peptidase_S8"/>
    <property type="match status" value="1"/>
</dbReference>
<dbReference type="GO" id="GO:0006508">
    <property type="term" value="P:proteolysis"/>
    <property type="evidence" value="ECO:0007669"/>
    <property type="project" value="UniProtKB-KW"/>
</dbReference>
<dbReference type="Proteomes" id="UP000217289">
    <property type="component" value="Chromosome"/>
</dbReference>
<dbReference type="Gene3D" id="3.40.50.200">
    <property type="entry name" value="Peptidase S8/S53 domain"/>
    <property type="match status" value="1"/>
</dbReference>
<keyword evidence="2 5" id="KW-0645">Protease</keyword>
<protein>
    <submittedName>
        <fullName evidence="9">Extracellular protease</fullName>
    </submittedName>
</protein>
<organism evidence="9 10">
    <name type="scientific">Melittangium boletus DSM 14713</name>
    <dbReference type="NCBI Taxonomy" id="1294270"/>
    <lineage>
        <taxon>Bacteria</taxon>
        <taxon>Pseudomonadati</taxon>
        <taxon>Myxococcota</taxon>
        <taxon>Myxococcia</taxon>
        <taxon>Myxococcales</taxon>
        <taxon>Cystobacterineae</taxon>
        <taxon>Archangiaceae</taxon>
        <taxon>Melittangium</taxon>
    </lineage>
</organism>
<evidence type="ECO:0000313" key="10">
    <source>
        <dbReference type="Proteomes" id="UP000217289"/>
    </source>
</evidence>
<dbReference type="InterPro" id="IPR000209">
    <property type="entry name" value="Peptidase_S8/S53_dom"/>
</dbReference>
<evidence type="ECO:0000256" key="6">
    <source>
        <dbReference type="RuleBase" id="RU003355"/>
    </source>
</evidence>
<dbReference type="EMBL" id="CP022163">
    <property type="protein sequence ID" value="ATB30976.1"/>
    <property type="molecule type" value="Genomic_DNA"/>
</dbReference>
<dbReference type="InterPro" id="IPR036852">
    <property type="entry name" value="Peptidase_S8/S53_dom_sf"/>
</dbReference>
<dbReference type="InterPro" id="IPR050131">
    <property type="entry name" value="Peptidase_S8_subtilisin-like"/>
</dbReference>
<sequence>MIRRIALLGFLALAACGEEEKTPSKPTTPTPTVKTGTVSGVLTPFRSASSLSSRALPSELSDPRLRHVLSQAASKLLAAKRQTQQQALSSTSSSTAETVPGDVIVRFEESHLPEAEALARVEVPGYRAVHKGHLSEHWQLIGYEPLTLRALRAGETEDLAQRVSTQKGVRFAEKNVRVRAFATPNDPGYPSQWHYPMMNLPAAWDVTTGSDAVTIAIVDSGIVKHPDLDARVVQGADVILDASAAGDGDGRDMDPTDVGADLPNGGSSFHGTHVAGTIGASSNDGYGVAGITWRGKIVPVRALGAEGGAFADIIVGVRWAAGLEVSGLPVNKNPAQVINMSLGGETGPSVALQEAIDEVVKKGVIIVVAAGNSNVDASAFSPCNQRNVICVGATRFDGKRASYSNYGTPVDVMATGGETSQDLDGDEQPDGVLSTLQDKDKKPVWAYYQGTSMASPHVAGIVALMKAKKPTLTTEEAETILKETADVASKCSEGCGAGLVNAHTAVLRAAGTLNTSAAPKLSLAATQISFPSGGTFPLSVRNVGGGSLRVTARVSGAGASALSLGGGGSVTVPAYGAASLPVLLSTSGLADGDYEARLDLSGDNGDSAPVKVKFRVGSFKDQDAILFFLYEDSDGELTFDEDEGVGLVSAANNYSYSAKLTARTYYAIATIDEDGDDKLLEDGERVGFWRDITNLEPIVVGAGKTVRGIDFALVPTMFSDN</sequence>
<dbReference type="InterPro" id="IPR023827">
    <property type="entry name" value="Peptidase_S8_Asp-AS"/>
</dbReference>
<accession>A0A250IJ43</accession>
<evidence type="ECO:0000256" key="5">
    <source>
        <dbReference type="PROSITE-ProRule" id="PRU01240"/>
    </source>
</evidence>
<feature type="compositionally biased region" description="Low complexity" evidence="7">
    <location>
        <begin position="24"/>
        <end position="39"/>
    </location>
</feature>
<evidence type="ECO:0000259" key="8">
    <source>
        <dbReference type="Pfam" id="PF00082"/>
    </source>
</evidence>
<dbReference type="InterPro" id="IPR015500">
    <property type="entry name" value="Peptidase_S8_subtilisin-rel"/>
</dbReference>
<evidence type="ECO:0000256" key="7">
    <source>
        <dbReference type="SAM" id="MobiDB-lite"/>
    </source>
</evidence>
<dbReference type="KEGG" id="mbd:MEBOL_004438"/>
<keyword evidence="3 5" id="KW-0378">Hydrolase</keyword>
<dbReference type="PROSITE" id="PS00137">
    <property type="entry name" value="SUBTILASE_HIS"/>
    <property type="match status" value="1"/>
</dbReference>
<dbReference type="GO" id="GO:0004252">
    <property type="term" value="F:serine-type endopeptidase activity"/>
    <property type="evidence" value="ECO:0007669"/>
    <property type="project" value="UniProtKB-UniRule"/>
</dbReference>
<evidence type="ECO:0000256" key="1">
    <source>
        <dbReference type="ARBA" id="ARBA00011073"/>
    </source>
</evidence>
<evidence type="ECO:0000256" key="3">
    <source>
        <dbReference type="ARBA" id="ARBA00022801"/>
    </source>
</evidence>
<dbReference type="AlphaFoldDB" id="A0A250IJ43"/>
<dbReference type="PRINTS" id="PR00723">
    <property type="entry name" value="SUBTILISIN"/>
</dbReference>
<name>A0A250IJ43_9BACT</name>
<feature type="active site" description="Charge relay system" evidence="5">
    <location>
        <position position="270"/>
    </location>
</feature>
<reference evidence="9 10" key="1">
    <citation type="submission" date="2017-06" db="EMBL/GenBank/DDBJ databases">
        <authorList>
            <person name="Kim H.J."/>
            <person name="Triplett B.A."/>
        </authorList>
    </citation>
    <scope>NUCLEOTIDE SEQUENCE [LARGE SCALE GENOMIC DNA]</scope>
    <source>
        <strain evidence="9 10">DSM 14713</strain>
    </source>
</reference>
<proteinExistence type="inferred from homology"/>
<keyword evidence="10" id="KW-1185">Reference proteome</keyword>
<dbReference type="InterPro" id="IPR034176">
    <property type="entry name" value="Peptidases_S8_13"/>
</dbReference>
<feature type="region of interest" description="Disordered" evidence="7">
    <location>
        <begin position="18"/>
        <end position="39"/>
    </location>
</feature>
<dbReference type="CDD" id="cd07496">
    <property type="entry name" value="Peptidases_S8_13"/>
    <property type="match status" value="1"/>
</dbReference>
<dbReference type="PROSITE" id="PS51892">
    <property type="entry name" value="SUBTILASE"/>
    <property type="match status" value="1"/>
</dbReference>
<dbReference type="RefSeq" id="WP_170115569.1">
    <property type="nucleotide sequence ID" value="NZ_CP022163.1"/>
</dbReference>
<evidence type="ECO:0000313" key="9">
    <source>
        <dbReference type="EMBL" id="ATB30976.1"/>
    </source>
</evidence>
<dbReference type="PANTHER" id="PTHR43806:SF11">
    <property type="entry name" value="CEREVISIN-RELATED"/>
    <property type="match status" value="1"/>
</dbReference>
<feature type="domain" description="Peptidase S8/S53" evidence="8">
    <location>
        <begin position="211"/>
        <end position="498"/>
    </location>
</feature>
<keyword evidence="4 5" id="KW-0720">Serine protease</keyword>
<gene>
    <name evidence="9" type="ORF">MEBOL_004438</name>
</gene>
<dbReference type="PANTHER" id="PTHR43806">
    <property type="entry name" value="PEPTIDASE S8"/>
    <property type="match status" value="1"/>
</dbReference>
<dbReference type="SUPFAM" id="SSF52743">
    <property type="entry name" value="Subtilisin-like"/>
    <property type="match status" value="1"/>
</dbReference>
<dbReference type="PROSITE" id="PS00138">
    <property type="entry name" value="SUBTILASE_SER"/>
    <property type="match status" value="1"/>
</dbReference>
<dbReference type="InterPro" id="IPR022398">
    <property type="entry name" value="Peptidase_S8_His-AS"/>
</dbReference>
<dbReference type="InterPro" id="IPR023828">
    <property type="entry name" value="Peptidase_S8_Ser-AS"/>
</dbReference>
<comment type="similarity">
    <text evidence="1 5 6">Belongs to the peptidase S8 family.</text>
</comment>
<feature type="active site" description="Charge relay system" evidence="5">
    <location>
        <position position="219"/>
    </location>
</feature>
<evidence type="ECO:0000256" key="4">
    <source>
        <dbReference type="ARBA" id="ARBA00022825"/>
    </source>
</evidence>
<feature type="active site" description="Charge relay system" evidence="5">
    <location>
        <position position="452"/>
    </location>
</feature>
<dbReference type="PROSITE" id="PS51257">
    <property type="entry name" value="PROKAR_LIPOPROTEIN"/>
    <property type="match status" value="1"/>
</dbReference>
<evidence type="ECO:0000256" key="2">
    <source>
        <dbReference type="ARBA" id="ARBA00022670"/>
    </source>
</evidence>